<evidence type="ECO:0000313" key="1">
    <source>
        <dbReference type="EMBL" id="QQT02321.1"/>
    </source>
</evidence>
<proteinExistence type="predicted"/>
<evidence type="ECO:0000313" key="2">
    <source>
        <dbReference type="Proteomes" id="UP000595254"/>
    </source>
</evidence>
<gene>
    <name evidence="1" type="ORF">I6J18_11070</name>
</gene>
<reference evidence="1 2" key="1">
    <citation type="submission" date="2021-01" db="EMBL/GenBank/DDBJ databases">
        <title>FDA dAtabase for Regulatory Grade micrObial Sequences (FDA-ARGOS): Supporting development and validation of Infectious Disease Dx tests.</title>
        <authorList>
            <person name="Nelson B."/>
            <person name="Plummer A."/>
            <person name="Tallon L."/>
            <person name="Sadzewicz L."/>
            <person name="Zhao X."/>
            <person name="Boylan J."/>
            <person name="Ott S."/>
            <person name="Bowen H."/>
            <person name="Vavikolanu K."/>
            <person name="Mehta A."/>
            <person name="Aluvathingal J."/>
            <person name="Nadendla S."/>
            <person name="Myers T."/>
            <person name="Yan Y."/>
            <person name="Sichtig H."/>
        </authorList>
    </citation>
    <scope>NUCLEOTIDE SEQUENCE [LARGE SCALE GENOMIC DNA]</scope>
    <source>
        <strain evidence="1 2">FDAARGOS_1161</strain>
    </source>
</reference>
<dbReference type="Proteomes" id="UP000595254">
    <property type="component" value="Chromosome"/>
</dbReference>
<organism evidence="1 2">
    <name type="scientific">Peribacillus psychrosaccharolyticus</name>
    <name type="common">Bacillus psychrosaccharolyticus</name>
    <dbReference type="NCBI Taxonomy" id="1407"/>
    <lineage>
        <taxon>Bacteria</taxon>
        <taxon>Bacillati</taxon>
        <taxon>Bacillota</taxon>
        <taxon>Bacilli</taxon>
        <taxon>Bacillales</taxon>
        <taxon>Bacillaceae</taxon>
        <taxon>Peribacillus</taxon>
    </lineage>
</organism>
<accession>A0A974S282</accession>
<dbReference type="RefSeq" id="WP_040376312.1">
    <property type="nucleotide sequence ID" value="NZ_CP068053.1"/>
</dbReference>
<sequence length="61" mass="7193">MKAAFSEYEKQKIKTGEKINVLSLLCSWKTPALTFNIWNTILLDEKVWIKFTAIQDSYECY</sequence>
<dbReference type="KEGG" id="ppsr:I6J18_11070"/>
<protein>
    <submittedName>
        <fullName evidence="1">Uncharacterized protein</fullName>
    </submittedName>
</protein>
<dbReference type="AlphaFoldDB" id="A0A974S282"/>
<dbReference type="EMBL" id="CP068053">
    <property type="protein sequence ID" value="QQT02321.1"/>
    <property type="molecule type" value="Genomic_DNA"/>
</dbReference>
<name>A0A974S282_PERPY</name>
<keyword evidence="2" id="KW-1185">Reference proteome</keyword>